<dbReference type="PANTHER" id="PTHR44196">
    <property type="entry name" value="DEHYDROGENASE/REDUCTASE SDR FAMILY MEMBER 7B"/>
    <property type="match status" value="1"/>
</dbReference>
<dbReference type="SUPFAM" id="SSF51735">
    <property type="entry name" value="NAD(P)-binding Rossmann-fold domains"/>
    <property type="match status" value="1"/>
</dbReference>
<dbReference type="Proteomes" id="UP000198398">
    <property type="component" value="Chromosome"/>
</dbReference>
<dbReference type="PRINTS" id="PR00081">
    <property type="entry name" value="GDHRDH"/>
</dbReference>
<keyword evidence="2" id="KW-0560">Oxidoreductase</keyword>
<reference evidence="4" key="1">
    <citation type="submission" date="2017-07" db="EMBL/GenBank/DDBJ databases">
        <title>Brachybacterium sp. VR2415.</title>
        <authorList>
            <person name="Tak E.J."/>
            <person name="Bae J.-W."/>
        </authorList>
    </citation>
    <scope>NUCLEOTIDE SEQUENCE [LARGE SCALE GENOMIC DNA]</scope>
    <source>
        <strain evidence="4">VR2415</strain>
    </source>
</reference>
<dbReference type="Pfam" id="PF00106">
    <property type="entry name" value="adh_short"/>
    <property type="match status" value="1"/>
</dbReference>
<dbReference type="InterPro" id="IPR002347">
    <property type="entry name" value="SDR_fam"/>
</dbReference>
<gene>
    <name evidence="3" type="ORF">CFK39_10460</name>
</gene>
<dbReference type="PIRSF" id="PIRSF000126">
    <property type="entry name" value="11-beta-HSD1"/>
    <property type="match status" value="1"/>
</dbReference>
<protein>
    <submittedName>
        <fullName evidence="3">Short-chain dehydrogenase</fullName>
    </submittedName>
</protein>
<dbReference type="RefSeq" id="WP_089065404.1">
    <property type="nucleotide sequence ID" value="NZ_CP022316.1"/>
</dbReference>
<dbReference type="GO" id="GO:0016491">
    <property type="term" value="F:oxidoreductase activity"/>
    <property type="evidence" value="ECO:0007669"/>
    <property type="project" value="UniProtKB-KW"/>
</dbReference>
<dbReference type="EMBL" id="CP022316">
    <property type="protein sequence ID" value="ASK66163.1"/>
    <property type="molecule type" value="Genomic_DNA"/>
</dbReference>
<accession>A0A220UEN0</accession>
<comment type="similarity">
    <text evidence="1">Belongs to the short-chain dehydrogenases/reductases (SDR) family.</text>
</comment>
<dbReference type="CDD" id="cd05233">
    <property type="entry name" value="SDR_c"/>
    <property type="match status" value="1"/>
</dbReference>
<dbReference type="OrthoDB" id="9797538at2"/>
<evidence type="ECO:0000256" key="2">
    <source>
        <dbReference type="ARBA" id="ARBA00023002"/>
    </source>
</evidence>
<dbReference type="KEGG" id="brv:CFK39_10460"/>
<dbReference type="AlphaFoldDB" id="A0A220UEN0"/>
<dbReference type="Gene3D" id="3.40.50.720">
    <property type="entry name" value="NAD(P)-binding Rossmann-like Domain"/>
    <property type="match status" value="1"/>
</dbReference>
<keyword evidence="4" id="KW-1185">Reference proteome</keyword>
<dbReference type="GO" id="GO:0016020">
    <property type="term" value="C:membrane"/>
    <property type="evidence" value="ECO:0007669"/>
    <property type="project" value="TreeGrafter"/>
</dbReference>
<organism evidence="3 4">
    <name type="scientific">Brachybacterium avium</name>
    <dbReference type="NCBI Taxonomy" id="2017485"/>
    <lineage>
        <taxon>Bacteria</taxon>
        <taxon>Bacillati</taxon>
        <taxon>Actinomycetota</taxon>
        <taxon>Actinomycetes</taxon>
        <taxon>Micrococcales</taxon>
        <taxon>Dermabacteraceae</taxon>
        <taxon>Brachybacterium</taxon>
    </lineage>
</organism>
<proteinExistence type="inferred from homology"/>
<dbReference type="InterPro" id="IPR036291">
    <property type="entry name" value="NAD(P)-bd_dom_sf"/>
</dbReference>
<name>A0A220UEN0_9MICO</name>
<sequence length="254" mass="27342">MTMTSLITGASSGLGAEYARQLARRGDRLVLVARDTARLEELASELERSGAGGVEILGADLSSPGGIAAVVGRLRDPAPPVHTLINSAGFGLPLAFENNDIEDEARHLRLHVEVPMRLMHAVLPGMLERRSGTILNIASASAVMPRSTYAAVKSWQVMFSRWAGSQYRSRGVTVTAVCPGYTHTDFHARLGLAKGEEGIPDWLWLEASRVVEESLRDAARGKSVSVPSKRYKAIYTAARLAPTGLMARLAARGR</sequence>
<dbReference type="PANTHER" id="PTHR44196:SF2">
    <property type="entry name" value="SHORT-CHAIN DEHYDROGENASE-RELATED"/>
    <property type="match status" value="1"/>
</dbReference>
<evidence type="ECO:0000313" key="3">
    <source>
        <dbReference type="EMBL" id="ASK66163.1"/>
    </source>
</evidence>
<evidence type="ECO:0000256" key="1">
    <source>
        <dbReference type="ARBA" id="ARBA00006484"/>
    </source>
</evidence>
<evidence type="ECO:0000313" key="4">
    <source>
        <dbReference type="Proteomes" id="UP000198398"/>
    </source>
</evidence>